<name>R7QHD3_CHOCR</name>
<proteinExistence type="inferred from homology"/>
<dbReference type="InterPro" id="IPR002657">
    <property type="entry name" value="BilAc:Na_symport/Acr3"/>
</dbReference>
<accession>R7QHD3</accession>
<comment type="subcellular location">
    <subcellularLocation>
        <location evidence="1">Membrane</location>
        <topology evidence="1">Multi-pass membrane protein</topology>
    </subcellularLocation>
</comment>
<dbReference type="PANTHER" id="PTHR10361:SF30">
    <property type="entry name" value="SODIUM_METABOLITE COTRANSPORTER BASS6, CHLOROPLASTIC-RELATED"/>
    <property type="match status" value="1"/>
</dbReference>
<dbReference type="RefSeq" id="XP_005716654.1">
    <property type="nucleotide sequence ID" value="XM_005716597.1"/>
</dbReference>
<dbReference type="KEGG" id="ccp:CHC_T00009029001"/>
<organism evidence="8 9">
    <name type="scientific">Chondrus crispus</name>
    <name type="common">Carrageen Irish moss</name>
    <name type="synonym">Polymorpha crispa</name>
    <dbReference type="NCBI Taxonomy" id="2769"/>
    <lineage>
        <taxon>Eukaryota</taxon>
        <taxon>Rhodophyta</taxon>
        <taxon>Florideophyceae</taxon>
        <taxon>Rhodymeniophycidae</taxon>
        <taxon>Gigartinales</taxon>
        <taxon>Gigartinaceae</taxon>
        <taxon>Chondrus</taxon>
    </lineage>
</organism>
<evidence type="ECO:0000256" key="5">
    <source>
        <dbReference type="ARBA" id="ARBA00023136"/>
    </source>
</evidence>
<dbReference type="Gramene" id="CDF36835">
    <property type="protein sequence ID" value="CDF36835"/>
    <property type="gene ID" value="CHC_T00009029001"/>
</dbReference>
<dbReference type="OMA" id="AHYVIMP"/>
<gene>
    <name evidence="8" type="ORF">CHC_T00009029001</name>
</gene>
<dbReference type="PhylomeDB" id="R7QHD3"/>
<evidence type="ECO:0000256" key="1">
    <source>
        <dbReference type="ARBA" id="ARBA00004141"/>
    </source>
</evidence>
<feature type="transmembrane region" description="Helical" evidence="7">
    <location>
        <begin position="210"/>
        <end position="232"/>
    </location>
</feature>
<evidence type="ECO:0000313" key="9">
    <source>
        <dbReference type="Proteomes" id="UP000012073"/>
    </source>
</evidence>
<reference evidence="9" key="1">
    <citation type="journal article" date="2013" name="Proc. Natl. Acad. Sci. U.S.A.">
        <title>Genome structure and metabolic features in the red seaweed Chondrus crispus shed light on evolution of the Archaeplastida.</title>
        <authorList>
            <person name="Collen J."/>
            <person name="Porcel B."/>
            <person name="Carre W."/>
            <person name="Ball S.G."/>
            <person name="Chaparro C."/>
            <person name="Tonon T."/>
            <person name="Barbeyron T."/>
            <person name="Michel G."/>
            <person name="Noel B."/>
            <person name="Valentin K."/>
            <person name="Elias M."/>
            <person name="Artiguenave F."/>
            <person name="Arun A."/>
            <person name="Aury J.M."/>
            <person name="Barbosa-Neto J.F."/>
            <person name="Bothwell J.H."/>
            <person name="Bouget F.Y."/>
            <person name="Brillet L."/>
            <person name="Cabello-Hurtado F."/>
            <person name="Capella-Gutierrez S."/>
            <person name="Charrier B."/>
            <person name="Cladiere L."/>
            <person name="Cock J.M."/>
            <person name="Coelho S.M."/>
            <person name="Colleoni C."/>
            <person name="Czjzek M."/>
            <person name="Da Silva C."/>
            <person name="Delage L."/>
            <person name="Denoeud F."/>
            <person name="Deschamps P."/>
            <person name="Dittami S.M."/>
            <person name="Gabaldon T."/>
            <person name="Gachon C.M."/>
            <person name="Groisillier A."/>
            <person name="Herve C."/>
            <person name="Jabbari K."/>
            <person name="Katinka M."/>
            <person name="Kloareg B."/>
            <person name="Kowalczyk N."/>
            <person name="Labadie K."/>
            <person name="Leblanc C."/>
            <person name="Lopez P.J."/>
            <person name="McLachlan D.H."/>
            <person name="Meslet-Cladiere L."/>
            <person name="Moustafa A."/>
            <person name="Nehr Z."/>
            <person name="Nyvall Collen P."/>
            <person name="Panaud O."/>
            <person name="Partensky F."/>
            <person name="Poulain J."/>
            <person name="Rensing S.A."/>
            <person name="Rousvoal S."/>
            <person name="Samson G."/>
            <person name="Symeonidi A."/>
            <person name="Weissenbach J."/>
            <person name="Zambounis A."/>
            <person name="Wincker P."/>
            <person name="Boyen C."/>
        </authorList>
    </citation>
    <scope>NUCLEOTIDE SEQUENCE [LARGE SCALE GENOMIC DNA]</scope>
    <source>
        <strain evidence="9">cv. Stackhouse</strain>
    </source>
</reference>
<comment type="similarity">
    <text evidence="2">Belongs to the bile acid:sodium symporter (BASS) (TC 2.A.28) family.</text>
</comment>
<dbReference type="InterPro" id="IPR004710">
    <property type="entry name" value="Bilac:Na_transpt"/>
</dbReference>
<dbReference type="EMBL" id="HG001806">
    <property type="protein sequence ID" value="CDF36835.1"/>
    <property type="molecule type" value="Genomic_DNA"/>
</dbReference>
<feature type="transmembrane region" description="Helical" evidence="7">
    <location>
        <begin position="79"/>
        <end position="104"/>
    </location>
</feature>
<evidence type="ECO:0000256" key="3">
    <source>
        <dbReference type="ARBA" id="ARBA00022692"/>
    </source>
</evidence>
<evidence type="ECO:0000256" key="6">
    <source>
        <dbReference type="SAM" id="MobiDB-lite"/>
    </source>
</evidence>
<dbReference type="Gene3D" id="1.20.1530.20">
    <property type="match status" value="1"/>
</dbReference>
<keyword evidence="3 7" id="KW-0812">Transmembrane</keyword>
<feature type="transmembrane region" description="Helical" evidence="7">
    <location>
        <begin position="302"/>
        <end position="326"/>
    </location>
</feature>
<keyword evidence="5 7" id="KW-0472">Membrane</keyword>
<feature type="compositionally biased region" description="Low complexity" evidence="6">
    <location>
        <begin position="53"/>
        <end position="67"/>
    </location>
</feature>
<feature type="transmembrane region" description="Helical" evidence="7">
    <location>
        <begin position="146"/>
        <end position="169"/>
    </location>
</feature>
<dbReference type="GeneID" id="17324369"/>
<evidence type="ECO:0000313" key="8">
    <source>
        <dbReference type="EMBL" id="CDF36835.1"/>
    </source>
</evidence>
<dbReference type="OrthoDB" id="203097at2759"/>
<dbReference type="GO" id="GO:0016020">
    <property type="term" value="C:membrane"/>
    <property type="evidence" value="ECO:0007669"/>
    <property type="project" value="UniProtKB-SubCell"/>
</dbReference>
<dbReference type="AlphaFoldDB" id="R7QHD3"/>
<feature type="region of interest" description="Disordered" evidence="6">
    <location>
        <begin position="36"/>
        <end position="68"/>
    </location>
</feature>
<feature type="transmembrane region" description="Helical" evidence="7">
    <location>
        <begin position="269"/>
        <end position="290"/>
    </location>
</feature>
<evidence type="ECO:0000256" key="7">
    <source>
        <dbReference type="SAM" id="Phobius"/>
    </source>
</evidence>
<protein>
    <submittedName>
        <fullName evidence="8">Sodium-dependent transporter</fullName>
    </submittedName>
</protein>
<keyword evidence="9" id="KW-1185">Reference proteome</keyword>
<feature type="transmembrane region" description="Helical" evidence="7">
    <location>
        <begin position="361"/>
        <end position="384"/>
    </location>
</feature>
<dbReference type="Pfam" id="PF01758">
    <property type="entry name" value="SBF"/>
    <property type="match status" value="1"/>
</dbReference>
<dbReference type="InterPro" id="IPR038770">
    <property type="entry name" value="Na+/solute_symporter_sf"/>
</dbReference>
<feature type="transmembrane region" description="Helical" evidence="7">
    <location>
        <begin position="238"/>
        <end position="257"/>
    </location>
</feature>
<dbReference type="PANTHER" id="PTHR10361">
    <property type="entry name" value="SODIUM-BILE ACID COTRANSPORTER"/>
    <property type="match status" value="1"/>
</dbReference>
<dbReference type="Proteomes" id="UP000012073">
    <property type="component" value="Unassembled WGS sequence"/>
</dbReference>
<keyword evidence="4 7" id="KW-1133">Transmembrane helix</keyword>
<feature type="transmembrane region" description="Helical" evidence="7">
    <location>
        <begin position="116"/>
        <end position="134"/>
    </location>
</feature>
<dbReference type="STRING" id="2769.R7QHD3"/>
<evidence type="ECO:0000256" key="4">
    <source>
        <dbReference type="ARBA" id="ARBA00022989"/>
    </source>
</evidence>
<evidence type="ECO:0000256" key="2">
    <source>
        <dbReference type="ARBA" id="ARBA00006528"/>
    </source>
</evidence>
<sequence length="415" mass="44596">MPSFAFVPSLSARLPTRTALRPTALTPLRASSFTTTLSPRPVRRRPRPSFGPISSLASESDDSSISSPTNPFISRVWNLYVRLSTILTNLFPLWTVLAALSALWKPALYTWLTTPYFTLSLGVLMLSMGITLSVDDFRRVFRRFGAVAIGFMGCYMLMPGLALALAKMFNLSPDLAAGTILVGAVNGGQASNLCTYIANGNVALSVMMTTCTTLGAIVMTPLISKILIGAVVPVNAVGIAWSTIQVVLFPIALGMFLNRYANRAVRAVLPFSPVLGVVSTCLLVGSSVAQCAQPILQAGWNLQIPILLLHVVGGLLGYAVMAAAGYPEITRRTTAIETSMKSSAFGFLLATLHFGRYMVRVPAAVSVVWMALVGSTMAVIWRYIPVKANTKFDRSLANRSNPFSRLLNPSKPASK</sequence>
<feature type="transmembrane region" description="Helical" evidence="7">
    <location>
        <begin position="175"/>
        <end position="198"/>
    </location>
</feature>